<dbReference type="RefSeq" id="WP_134117982.1">
    <property type="nucleotide sequence ID" value="NZ_SODF01000001.1"/>
</dbReference>
<organism evidence="1 2">
    <name type="scientific">Kribbella kalugense</name>
    <dbReference type="NCBI Taxonomy" id="2512221"/>
    <lineage>
        <taxon>Bacteria</taxon>
        <taxon>Bacillati</taxon>
        <taxon>Actinomycetota</taxon>
        <taxon>Actinomycetes</taxon>
        <taxon>Propionibacteriales</taxon>
        <taxon>Kribbellaceae</taxon>
        <taxon>Kribbella</taxon>
    </lineage>
</organism>
<reference evidence="1 2" key="1">
    <citation type="submission" date="2019-03" db="EMBL/GenBank/DDBJ databases">
        <title>Genomic Encyclopedia of Type Strains, Phase III (KMG-III): the genomes of soil and plant-associated and newly described type strains.</title>
        <authorList>
            <person name="Whitman W."/>
        </authorList>
    </citation>
    <scope>NUCLEOTIDE SEQUENCE [LARGE SCALE GENOMIC DNA]</scope>
    <source>
        <strain evidence="1 2">VKM Ac-2570</strain>
    </source>
</reference>
<dbReference type="AlphaFoldDB" id="A0A4R7ZYX2"/>
<name>A0A4R7ZYX2_9ACTN</name>
<dbReference type="EMBL" id="SODF01000001">
    <property type="protein sequence ID" value="TDW23403.1"/>
    <property type="molecule type" value="Genomic_DNA"/>
</dbReference>
<gene>
    <name evidence="1" type="ORF">EV650_2256</name>
</gene>
<keyword evidence="2" id="KW-1185">Reference proteome</keyword>
<proteinExistence type="predicted"/>
<sequence length="191" mass="21531">MPRAPGLLRLTNLRSTVLRTRLLRLPPNLPLPAPTLPGLLLPAPHRTSGLLPRLLLLPRLPMPTLNRLALAWLRLPGPCRTCLSLPRLGPARLCLRLAWLLAGVLRTCLWASVLWARWLRALLLWLLGTRLLLLLCSPQLGAGLLGTLLGPRTRLRPSVLRSRLRAWLLLWSGLQRRLRLLTCLRPLVLRT</sequence>
<protein>
    <submittedName>
        <fullName evidence="1">Uncharacterized protein</fullName>
    </submittedName>
</protein>
<accession>A0A4R7ZYX2</accession>
<dbReference type="Proteomes" id="UP000295447">
    <property type="component" value="Unassembled WGS sequence"/>
</dbReference>
<comment type="caution">
    <text evidence="1">The sequence shown here is derived from an EMBL/GenBank/DDBJ whole genome shotgun (WGS) entry which is preliminary data.</text>
</comment>
<evidence type="ECO:0000313" key="1">
    <source>
        <dbReference type="EMBL" id="TDW23403.1"/>
    </source>
</evidence>
<evidence type="ECO:0000313" key="2">
    <source>
        <dbReference type="Proteomes" id="UP000295447"/>
    </source>
</evidence>